<keyword evidence="1" id="KW-0812">Transmembrane</keyword>
<keyword evidence="1" id="KW-1133">Transmembrane helix</keyword>
<evidence type="ECO:0000256" key="1">
    <source>
        <dbReference type="SAM" id="Phobius"/>
    </source>
</evidence>
<feature type="non-terminal residue" evidence="2">
    <location>
        <position position="142"/>
    </location>
</feature>
<dbReference type="Pfam" id="PF14264">
    <property type="entry name" value="Glucos_trans_II"/>
    <property type="match status" value="1"/>
</dbReference>
<proteinExistence type="predicted"/>
<reference evidence="2 3" key="1">
    <citation type="submission" date="2019-03" db="EMBL/GenBank/DDBJ databases">
        <title>Diversity of the mouse oral microbiome.</title>
        <authorList>
            <person name="Joseph S."/>
            <person name="Aduse-Opoku J."/>
            <person name="Curtis M."/>
            <person name="Wade W."/>
            <person name="Hashim A."/>
        </authorList>
    </citation>
    <scope>NUCLEOTIDE SEQUENCE [LARGE SCALE GENOMIC DNA]</scope>
    <source>
        <strain evidence="2 3">P1012</strain>
    </source>
</reference>
<dbReference type="InterPro" id="IPR025686">
    <property type="entry name" value="Glucos_trans_II"/>
</dbReference>
<keyword evidence="1" id="KW-0472">Membrane</keyword>
<evidence type="ECO:0000313" key="3">
    <source>
        <dbReference type="Proteomes" id="UP000298358"/>
    </source>
</evidence>
<name>A0A4Y9FJV6_9MICO</name>
<protein>
    <submittedName>
        <fullName evidence="2">PcfV</fullName>
    </submittedName>
</protein>
<comment type="caution">
    <text evidence="2">The sequence shown here is derived from an EMBL/GenBank/DDBJ whole genome shotgun (WGS) entry which is preliminary data.</text>
</comment>
<evidence type="ECO:0000313" key="2">
    <source>
        <dbReference type="EMBL" id="TFU29467.1"/>
    </source>
</evidence>
<feature type="non-terminal residue" evidence="2">
    <location>
        <position position="1"/>
    </location>
</feature>
<keyword evidence="3" id="KW-1185">Reference proteome</keyword>
<feature type="transmembrane region" description="Helical" evidence="1">
    <location>
        <begin position="79"/>
        <end position="107"/>
    </location>
</feature>
<dbReference type="Proteomes" id="UP000298358">
    <property type="component" value="Unassembled WGS sequence"/>
</dbReference>
<feature type="transmembrane region" description="Helical" evidence="1">
    <location>
        <begin position="6"/>
        <end position="23"/>
    </location>
</feature>
<feature type="transmembrane region" description="Helical" evidence="1">
    <location>
        <begin position="55"/>
        <end position="72"/>
    </location>
</feature>
<feature type="transmembrane region" description="Helical" evidence="1">
    <location>
        <begin position="119"/>
        <end position="141"/>
    </location>
</feature>
<accession>A0A4Y9FJV6</accession>
<gene>
    <name evidence="2" type="ORF">E4U02_15640</name>
</gene>
<dbReference type="EMBL" id="SPQB01000110">
    <property type="protein sequence ID" value="TFU29467.1"/>
    <property type="molecule type" value="Genomic_DNA"/>
</dbReference>
<sequence>GLTTPILTGLILSLTSILAIYIINDQKISWGSSLVATLIGLNPWFLQCLSFRFDSPYMALSIFCSFLPFYWWQRNSFTFFLVSVFSLFVMFNTYQASSGIYIVIVLFLTFKQLLAGENFIALCKKVALAAIAYLLSIVSYLI</sequence>
<dbReference type="AlphaFoldDB" id="A0A4Y9FJV6"/>
<organism evidence="2 3">
    <name type="scientific">Microbacterium paludicola</name>
    <dbReference type="NCBI Taxonomy" id="300019"/>
    <lineage>
        <taxon>Bacteria</taxon>
        <taxon>Bacillati</taxon>
        <taxon>Actinomycetota</taxon>
        <taxon>Actinomycetes</taxon>
        <taxon>Micrococcales</taxon>
        <taxon>Microbacteriaceae</taxon>
        <taxon>Microbacterium</taxon>
    </lineage>
</organism>
<feature type="transmembrane region" description="Helical" evidence="1">
    <location>
        <begin position="30"/>
        <end position="49"/>
    </location>
</feature>